<evidence type="ECO:0000256" key="2">
    <source>
        <dbReference type="ARBA" id="ARBA00023125"/>
    </source>
</evidence>
<dbReference type="Gene3D" id="1.10.10.60">
    <property type="entry name" value="Homeodomain-like"/>
    <property type="match status" value="2"/>
</dbReference>
<comment type="caution">
    <text evidence="5">The sequence shown here is derived from an EMBL/GenBank/DDBJ whole genome shotgun (WGS) entry which is preliminary data.</text>
</comment>
<dbReference type="EMBL" id="JAOWKX010000001">
    <property type="protein sequence ID" value="MCV2883694.1"/>
    <property type="molecule type" value="Genomic_DNA"/>
</dbReference>
<dbReference type="Proteomes" id="UP001652504">
    <property type="component" value="Unassembled WGS sequence"/>
</dbReference>
<evidence type="ECO:0000313" key="6">
    <source>
        <dbReference type="Proteomes" id="UP001652504"/>
    </source>
</evidence>
<evidence type="ECO:0000313" key="5">
    <source>
        <dbReference type="EMBL" id="MCV2883694.1"/>
    </source>
</evidence>
<dbReference type="PANTHER" id="PTHR46796:SF13">
    <property type="entry name" value="HTH-TYPE TRANSCRIPTIONAL ACTIVATOR RHAS"/>
    <property type="match status" value="1"/>
</dbReference>
<dbReference type="InterPro" id="IPR009057">
    <property type="entry name" value="Homeodomain-like_sf"/>
</dbReference>
<keyword evidence="6" id="KW-1185">Reference proteome</keyword>
<keyword evidence="1" id="KW-0805">Transcription regulation</keyword>
<dbReference type="RefSeq" id="WP_263710890.1">
    <property type="nucleotide sequence ID" value="NZ_JAOWKX010000001.1"/>
</dbReference>
<dbReference type="Pfam" id="PF12833">
    <property type="entry name" value="HTH_18"/>
    <property type="match status" value="1"/>
</dbReference>
<keyword evidence="2" id="KW-0238">DNA-binding</keyword>
<dbReference type="SUPFAM" id="SSF46689">
    <property type="entry name" value="Homeodomain-like"/>
    <property type="match status" value="2"/>
</dbReference>
<dbReference type="SMART" id="SM00342">
    <property type="entry name" value="HTH_ARAC"/>
    <property type="match status" value="1"/>
</dbReference>
<accession>A0ABT3A4U1</accession>
<name>A0ABT3A4U1_9ALTE</name>
<organism evidence="5 6">
    <name type="scientific">Fluctibacter corallii</name>
    <dbReference type="NCBI Taxonomy" id="2984329"/>
    <lineage>
        <taxon>Bacteria</taxon>
        <taxon>Pseudomonadati</taxon>
        <taxon>Pseudomonadota</taxon>
        <taxon>Gammaproteobacteria</taxon>
        <taxon>Alteromonadales</taxon>
        <taxon>Alteromonadaceae</taxon>
        <taxon>Fluctibacter</taxon>
    </lineage>
</organism>
<reference evidence="5 6" key="1">
    <citation type="submission" date="2022-10" db="EMBL/GenBank/DDBJ databases">
        <title>Aestuariibacter sp. AA17 isolated from Montipora capitata coral fragment.</title>
        <authorList>
            <person name="Emsley S.A."/>
            <person name="Pfannmuller K.M."/>
            <person name="Loughran R.M."/>
            <person name="Shlafstein M."/>
            <person name="Papke E."/>
            <person name="Saw J.H."/>
            <person name="Ushijima B."/>
            <person name="Videau P."/>
        </authorList>
    </citation>
    <scope>NUCLEOTIDE SEQUENCE [LARGE SCALE GENOMIC DNA]</scope>
    <source>
        <strain evidence="5 6">AA17</strain>
    </source>
</reference>
<keyword evidence="3" id="KW-0804">Transcription</keyword>
<feature type="domain" description="HTH araC/xylS-type" evidence="4">
    <location>
        <begin position="176"/>
        <end position="274"/>
    </location>
</feature>
<dbReference type="InterPro" id="IPR011051">
    <property type="entry name" value="RmlC_Cupin_sf"/>
</dbReference>
<dbReference type="InterPro" id="IPR018062">
    <property type="entry name" value="HTH_AraC-typ_CS"/>
</dbReference>
<dbReference type="InterPro" id="IPR020449">
    <property type="entry name" value="Tscrpt_reg_AraC-type_HTH"/>
</dbReference>
<dbReference type="PROSITE" id="PS01124">
    <property type="entry name" value="HTH_ARAC_FAMILY_2"/>
    <property type="match status" value="1"/>
</dbReference>
<protein>
    <submittedName>
        <fullName evidence="5">AraC family transcriptional regulator</fullName>
    </submittedName>
</protein>
<proteinExistence type="predicted"/>
<sequence length="281" mass="31669">MTNSLSDAMAFAAAKRVLSDSTEEHHAAVVADNVDIHLSIRAYTPEYDSHSHSYYQIVLPLHGAIQIRLERTDDTYFSGRVGMGEGIVIAPHQVHTFSAHDNARFVVADMRNVPENLLTPRSPVFRIDAPTRALLYYIEVQLKEKVTPSIQRALSQLFWGVIDNLSPIYANDRRIADILALLHDDLSVNHTLDALAQKAGLGKSQFKVLFKQMTGQSVRQYMQRVRMDKARTLLLFTDMPIIRIAHALGYEDSSAFSRRFKASYGQSPKQFLSQKSALEPK</sequence>
<dbReference type="PRINTS" id="PR00032">
    <property type="entry name" value="HTHARAC"/>
</dbReference>
<evidence type="ECO:0000256" key="1">
    <source>
        <dbReference type="ARBA" id="ARBA00023015"/>
    </source>
</evidence>
<dbReference type="PROSITE" id="PS00041">
    <property type="entry name" value="HTH_ARAC_FAMILY_1"/>
    <property type="match status" value="1"/>
</dbReference>
<evidence type="ECO:0000256" key="3">
    <source>
        <dbReference type="ARBA" id="ARBA00023163"/>
    </source>
</evidence>
<dbReference type="PANTHER" id="PTHR46796">
    <property type="entry name" value="HTH-TYPE TRANSCRIPTIONAL ACTIVATOR RHAS-RELATED"/>
    <property type="match status" value="1"/>
</dbReference>
<dbReference type="InterPro" id="IPR050204">
    <property type="entry name" value="AraC_XylS_family_regulators"/>
</dbReference>
<gene>
    <name evidence="5" type="ORF">OE749_03130</name>
</gene>
<evidence type="ECO:0000259" key="4">
    <source>
        <dbReference type="PROSITE" id="PS01124"/>
    </source>
</evidence>
<dbReference type="InterPro" id="IPR018060">
    <property type="entry name" value="HTH_AraC"/>
</dbReference>
<dbReference type="SUPFAM" id="SSF51182">
    <property type="entry name" value="RmlC-like cupins"/>
    <property type="match status" value="1"/>
</dbReference>